<keyword evidence="10" id="KW-0106">Calcium</keyword>
<keyword evidence="6" id="KW-0479">Metal-binding</keyword>
<reference evidence="21" key="1">
    <citation type="submission" date="2025-08" db="UniProtKB">
        <authorList>
            <consortium name="RefSeq"/>
        </authorList>
    </citation>
    <scope>IDENTIFICATION</scope>
</reference>
<dbReference type="CDD" id="cd20859">
    <property type="entry name" value="C1_Munc13-2-like"/>
    <property type="match status" value="1"/>
</dbReference>
<dbReference type="InterPro" id="IPR035892">
    <property type="entry name" value="C2_domain_sf"/>
</dbReference>
<dbReference type="InterPro" id="IPR014770">
    <property type="entry name" value="Munc13_1"/>
</dbReference>
<dbReference type="GO" id="GO:0005509">
    <property type="term" value="F:calcium ion binding"/>
    <property type="evidence" value="ECO:0007669"/>
    <property type="project" value="InterPro"/>
</dbReference>
<dbReference type="PROSITE" id="PS50004">
    <property type="entry name" value="C2"/>
    <property type="match status" value="3"/>
</dbReference>
<evidence type="ECO:0000256" key="3">
    <source>
        <dbReference type="ARBA" id="ARBA00022483"/>
    </source>
</evidence>
<evidence type="ECO:0000256" key="12">
    <source>
        <dbReference type="ARBA" id="ARBA00023054"/>
    </source>
</evidence>
<dbReference type="InterPro" id="IPR027080">
    <property type="entry name" value="Unc-13"/>
</dbReference>
<evidence type="ECO:0000256" key="2">
    <source>
        <dbReference type="ARBA" id="ARBA00004496"/>
    </source>
</evidence>
<dbReference type="GO" id="GO:0016082">
    <property type="term" value="P:synaptic vesicle priming"/>
    <property type="evidence" value="ECO:0007669"/>
    <property type="project" value="TreeGrafter"/>
</dbReference>
<keyword evidence="8" id="KW-0863">Zinc-finger</keyword>
<dbReference type="PROSITE" id="PS00479">
    <property type="entry name" value="ZF_DAG_PE_1"/>
    <property type="match status" value="1"/>
</dbReference>
<dbReference type="CDD" id="cd08394">
    <property type="entry name" value="C2A_Munc13"/>
    <property type="match status" value="1"/>
</dbReference>
<dbReference type="FunFam" id="2.60.40.150:FF:000002">
    <property type="entry name" value="Protein unc-13 homolog B"/>
    <property type="match status" value="1"/>
</dbReference>
<dbReference type="SMART" id="SM00109">
    <property type="entry name" value="C1"/>
    <property type="match status" value="1"/>
</dbReference>
<dbReference type="CDD" id="cd04027">
    <property type="entry name" value="C2B_Munc13"/>
    <property type="match status" value="1"/>
</dbReference>
<dbReference type="Gene3D" id="1.20.58.1100">
    <property type="match status" value="1"/>
</dbReference>
<keyword evidence="11" id="KW-0770">Synapse</keyword>
<feature type="compositionally biased region" description="Basic and acidic residues" evidence="15">
    <location>
        <begin position="489"/>
        <end position="508"/>
    </location>
</feature>
<evidence type="ECO:0000256" key="9">
    <source>
        <dbReference type="ARBA" id="ARBA00022833"/>
    </source>
</evidence>
<dbReference type="FunFam" id="2.60.40.150:FF:000031">
    <property type="entry name" value="Protein unc-13 homolog B"/>
    <property type="match status" value="1"/>
</dbReference>
<dbReference type="SUPFAM" id="SSF57889">
    <property type="entry name" value="Cysteine-rich domain"/>
    <property type="match status" value="1"/>
</dbReference>
<feature type="region of interest" description="Disordered" evidence="15">
    <location>
        <begin position="250"/>
        <end position="518"/>
    </location>
</feature>
<dbReference type="Gene3D" id="2.60.40.150">
    <property type="entry name" value="C2 domain"/>
    <property type="match status" value="3"/>
</dbReference>
<evidence type="ECO:0000256" key="8">
    <source>
        <dbReference type="ARBA" id="ARBA00022771"/>
    </source>
</evidence>
<dbReference type="GeneID" id="101352304"/>
<feature type="domain" description="Phorbol-ester/DAG-type" evidence="17">
    <location>
        <begin position="599"/>
        <end position="649"/>
    </location>
</feature>
<protein>
    <submittedName>
        <fullName evidence="21">Protein unc-13 homolog A</fullName>
    </submittedName>
</protein>
<feature type="region of interest" description="Disordered" evidence="15">
    <location>
        <begin position="1"/>
        <end position="54"/>
    </location>
</feature>
<sequence length="1665" mass="189041">MEEEGRGKGRGLRRDRSDFPEAETEAQLEAAPSGSRKTPPQPRLATPRPPPRRHVTHARCVHVINSLAPVTARGGRGRRFRPEKFNTYVTLKVQNVKSTTIAVRGNQPSWEQDFMFEINRLDLGLTVEVWNKGLIWDTMVGTVWIPLRTIRQSNEEGPGEWLTLDSQVIMADNEICGTKDPTFHRILLDTRFELPLDIPEEEARYWAKKLEQLNAMRDQDEYAFQDEQEKPLPVPSNQCCNWNYFGWGEQQNEDPDSAVDDRDSDYRSETSNSIPPPYYTTSQPNASVHQYSVRPLPLGSRESYSDSRHSYEEFSEPRALSPTGSSRYASSGELSQGSSQLSEDFDPDEQSLQGSELEDERDRDSYHSCHSSVSYHKDSPRWDQDEEELDEDLEEDLEDFLEEELPEDEEELEEEEEEEVPDDVDLARGGYSRREEPPVSEPKDFKRISLPPAIPEKEDKAPAAPAEAPDVAKVAPKPTMPEEGPLAERMTKLESPKAEESFRPREDQEGQEGQDSMSRAKANWLRVFNKVRMQLQEARGEGEMSKSLWFKGGGSLVQSRKAGITSALASSTLNNEELKNHVYKKTLQALIYPISCTTPHNFEVWTATTPTYCYECEGLLWGIARQGMRCTECGVKCHEKCQDLLNADCLQRAAEKSSKHGAEDRTQNIIMVLKDRMKIRERNKPEIFELIQEIFAVTKTAHTQQMKAVKQSVLDGTSKWSAKISITVVCAQGLQAKDKTGSSDPYVTVQVGKTKKRTKTIYGNLNPVWEENFHFECHNSSDRIKVRVWDEDDDIKSRVKQRFKRESDDFLGQTIIEVRTLSGEMDVWYNLDKRTDKSAPSGAGHLCLHLSLPASSDPLLPPYTLHDNTSSPAPPWQNLFHFVTDVQNNGVVKIPDAKGDDAWKVYYDETAQEIVDEFAMRYGVESIYQAMTYQQNNFPASSPERLQDLKSTVDLLTSITFFRMKVQELQSPPRASQVVKDCVKACLNSTYEYIFNNCHELYSREYQTDPVKAKQPIPSGFCLPRFHTPLTFTRFPQELNVGKISAEVMWNLFAQDMKYAMEEHDKHRLCKSADYMNLHFKVKWLYNEYVAELPAFRDRVPEYPAWFEPFVIQWLDENEEVSRDFLHGALERDKKDGFQQTSEHALFSCSVVDVFSQLNQSFEIIKKLECPDPQIVGHYMRRFAKTISNVLLQYADIISKDFASYCSKEKEKVPCILMNNTQQLRVQLEKMFEAMGGKELDAEASDILKELQVKLNNVLDELSHVFATSFQPHIEECVKQMGDILSQVKGTGNVPASACSSVAQDADNVLQPIMDLLDSNLTLFAKICEKTVLKRVLKELWKLVMNTMEKTIVLPPLTDQTMIGTLLRKHGKGLEKGRVKLPSHSDGTQMIFNAAKELGQLSKLKDHMVREEAKSLTPKQCAVVELALDTIKQYFHAGGVGLKKTFLEKSPDLQSLRYALSLYTQATDLLIKTFVQTQAAQGSGVEDPVGEVSVHVELFTHPGTGEQKVTVKVVAANDLKWQTSGIFRPFIEVNIIGPHLSDKKRKFATKSKNNSWAPKYNESFQFTLSADAGPECYELQVCVKDYCFAREDRTVGLAVLQLRELAQRGSAACWLPLGRRIHMDDTGLTVLRILSQRSNDEVAKEFVKLKSDTRSAEEGGAAPAP</sequence>
<dbReference type="InterPro" id="IPR000008">
    <property type="entry name" value="C2_dom"/>
</dbReference>
<dbReference type="FunCoup" id="A0A2Y9E1D7">
    <property type="interactions" value="275"/>
</dbReference>
<feature type="domain" description="C2" evidence="16">
    <location>
        <begin position="38"/>
        <end position="162"/>
    </location>
</feature>
<keyword evidence="7" id="KW-0677">Repeat</keyword>
<dbReference type="InterPro" id="IPR046349">
    <property type="entry name" value="C1-like_sf"/>
</dbReference>
<accession>A0A2Y9E1D7</accession>
<dbReference type="FunFam" id="1.10.357.50:FF:000001">
    <property type="entry name" value="Protein unc-13 homolog B"/>
    <property type="match status" value="1"/>
</dbReference>
<evidence type="ECO:0000256" key="11">
    <source>
        <dbReference type="ARBA" id="ARBA00023018"/>
    </source>
</evidence>
<evidence type="ECO:0000256" key="14">
    <source>
        <dbReference type="ARBA" id="ARBA00034103"/>
    </source>
</evidence>
<evidence type="ECO:0000259" key="19">
    <source>
        <dbReference type="PROSITE" id="PS51259"/>
    </source>
</evidence>
<dbReference type="InterPro" id="IPR037302">
    <property type="entry name" value="Unc-13_C2B"/>
</dbReference>
<dbReference type="SUPFAM" id="SSF49562">
    <property type="entry name" value="C2 domain (Calcium/lipid-binding domain, CaLB)"/>
    <property type="match status" value="3"/>
</dbReference>
<dbReference type="Proteomes" id="UP000248480">
    <property type="component" value="Unplaced"/>
</dbReference>
<keyword evidence="12" id="KW-0175">Coiled coil</keyword>
<dbReference type="RefSeq" id="XP_004384563.1">
    <property type="nucleotide sequence ID" value="XM_004384506.1"/>
</dbReference>
<keyword evidence="5" id="KW-0597">Phosphoprotein</keyword>
<organism evidence="20 21">
    <name type="scientific">Trichechus manatus latirostris</name>
    <name type="common">Florida manatee</name>
    <dbReference type="NCBI Taxonomy" id="127582"/>
    <lineage>
        <taxon>Eukaryota</taxon>
        <taxon>Metazoa</taxon>
        <taxon>Chordata</taxon>
        <taxon>Craniata</taxon>
        <taxon>Vertebrata</taxon>
        <taxon>Euteleostomi</taxon>
        <taxon>Mammalia</taxon>
        <taxon>Eutheria</taxon>
        <taxon>Afrotheria</taxon>
        <taxon>Sirenia</taxon>
        <taxon>Trichechidae</taxon>
        <taxon>Trichechus</taxon>
    </lineage>
</organism>
<dbReference type="InterPro" id="IPR010439">
    <property type="entry name" value="MUN_dom"/>
</dbReference>
<evidence type="ECO:0000256" key="6">
    <source>
        <dbReference type="ARBA" id="ARBA00022723"/>
    </source>
</evidence>
<keyword evidence="13" id="KW-0472">Membrane</keyword>
<evidence type="ECO:0000256" key="7">
    <source>
        <dbReference type="ARBA" id="ARBA00022737"/>
    </source>
</evidence>
<feature type="compositionally biased region" description="Polar residues" evidence="15">
    <location>
        <begin position="269"/>
        <end position="290"/>
    </location>
</feature>
<dbReference type="GO" id="GO:0031594">
    <property type="term" value="C:neuromuscular junction"/>
    <property type="evidence" value="ECO:0007669"/>
    <property type="project" value="TreeGrafter"/>
</dbReference>
<dbReference type="Gene3D" id="1.10.357.50">
    <property type="match status" value="1"/>
</dbReference>
<feature type="domain" description="MHD2" evidence="19">
    <location>
        <begin position="1307"/>
        <end position="1474"/>
    </location>
</feature>
<dbReference type="GO" id="GO:0017075">
    <property type="term" value="F:syntaxin-1 binding"/>
    <property type="evidence" value="ECO:0007669"/>
    <property type="project" value="TreeGrafter"/>
</dbReference>
<dbReference type="Gene3D" id="3.30.60.20">
    <property type="match status" value="1"/>
</dbReference>
<feature type="domain" description="C2" evidence="16">
    <location>
        <begin position="705"/>
        <end position="829"/>
    </location>
</feature>
<gene>
    <name evidence="21" type="primary">UNC13A</name>
</gene>
<evidence type="ECO:0000259" key="16">
    <source>
        <dbReference type="PROSITE" id="PS50004"/>
    </source>
</evidence>
<dbReference type="GO" id="GO:0035249">
    <property type="term" value="P:synaptic transmission, glutamatergic"/>
    <property type="evidence" value="ECO:0007669"/>
    <property type="project" value="TreeGrafter"/>
</dbReference>
<dbReference type="GO" id="GO:0099525">
    <property type="term" value="P:presynaptic dense core vesicle exocytosis"/>
    <property type="evidence" value="ECO:0007669"/>
    <property type="project" value="TreeGrafter"/>
</dbReference>
<evidence type="ECO:0000313" key="20">
    <source>
        <dbReference type="Proteomes" id="UP000248480"/>
    </source>
</evidence>
<dbReference type="PANTHER" id="PTHR10480">
    <property type="entry name" value="PROTEIN UNC-13 HOMOLOG"/>
    <property type="match status" value="1"/>
</dbReference>
<feature type="compositionally biased region" description="Low complexity" evidence="15">
    <location>
        <begin position="462"/>
        <end position="477"/>
    </location>
</feature>
<keyword evidence="20" id="KW-1185">Reference proteome</keyword>
<dbReference type="PROSITE" id="PS50081">
    <property type="entry name" value="ZF_DAG_PE_2"/>
    <property type="match status" value="1"/>
</dbReference>
<evidence type="ECO:0000256" key="15">
    <source>
        <dbReference type="SAM" id="MobiDB-lite"/>
    </source>
</evidence>
<keyword evidence="4" id="KW-0963">Cytoplasm</keyword>
<comment type="subcellular location">
    <subcellularLocation>
        <location evidence="2">Cytoplasm</location>
    </subcellularLocation>
    <subcellularLocation>
        <location evidence="1">Membrane</location>
        <topology evidence="1">Peripheral membrane protein</topology>
    </subcellularLocation>
    <subcellularLocation>
        <location evidence="14">Synapse</location>
    </subcellularLocation>
</comment>
<feature type="compositionally biased region" description="Basic and acidic residues" evidence="15">
    <location>
        <begin position="259"/>
        <end position="268"/>
    </location>
</feature>
<dbReference type="GO" id="GO:0098831">
    <property type="term" value="C:presynaptic active zone cytoplasmic component"/>
    <property type="evidence" value="ECO:0007669"/>
    <property type="project" value="TreeGrafter"/>
</dbReference>
<proteinExistence type="predicted"/>
<evidence type="ECO:0000256" key="4">
    <source>
        <dbReference type="ARBA" id="ARBA00022490"/>
    </source>
</evidence>
<evidence type="ECO:0000259" key="17">
    <source>
        <dbReference type="PROSITE" id="PS50081"/>
    </source>
</evidence>
<dbReference type="CTD" id="23025"/>
<dbReference type="OrthoDB" id="5831756at2759"/>
<dbReference type="Pfam" id="PF00130">
    <property type="entry name" value="C1_1"/>
    <property type="match status" value="1"/>
</dbReference>
<dbReference type="GO" id="GO:0042734">
    <property type="term" value="C:presynaptic membrane"/>
    <property type="evidence" value="ECO:0007669"/>
    <property type="project" value="TreeGrafter"/>
</dbReference>
<dbReference type="InterPro" id="IPR014772">
    <property type="entry name" value="Munc13_dom-2"/>
</dbReference>
<dbReference type="GO" id="GO:0005543">
    <property type="term" value="F:phospholipid binding"/>
    <property type="evidence" value="ECO:0007669"/>
    <property type="project" value="InterPro"/>
</dbReference>
<dbReference type="FunFam" id="3.30.60.20:FF:000001">
    <property type="entry name" value="Protein unc-13 homolog B"/>
    <property type="match status" value="1"/>
</dbReference>
<dbReference type="SMART" id="SM01145">
    <property type="entry name" value="DUF1041"/>
    <property type="match status" value="1"/>
</dbReference>
<feature type="domain" description="MHD1" evidence="18">
    <location>
        <begin position="1055"/>
        <end position="1198"/>
    </location>
</feature>
<dbReference type="CDD" id="cd08395">
    <property type="entry name" value="C2C_Munc13"/>
    <property type="match status" value="1"/>
</dbReference>
<keyword evidence="3" id="KW-0268">Exocytosis</keyword>
<evidence type="ECO:0000256" key="13">
    <source>
        <dbReference type="ARBA" id="ARBA00023136"/>
    </source>
</evidence>
<dbReference type="FunFam" id="2.60.40.150:FF:000014">
    <property type="entry name" value="protein unc-13 homolog B"/>
    <property type="match status" value="1"/>
</dbReference>
<dbReference type="KEGG" id="tmu:101352304"/>
<evidence type="ECO:0000256" key="5">
    <source>
        <dbReference type="ARBA" id="ARBA00022553"/>
    </source>
</evidence>
<dbReference type="GO" id="GO:0016081">
    <property type="term" value="P:synaptic vesicle docking"/>
    <property type="evidence" value="ECO:0007669"/>
    <property type="project" value="TreeGrafter"/>
</dbReference>
<evidence type="ECO:0000256" key="10">
    <source>
        <dbReference type="ARBA" id="ARBA00022837"/>
    </source>
</evidence>
<dbReference type="FunFam" id="1.20.58.1100:FF:000001">
    <property type="entry name" value="Protein unc-13 homolog B"/>
    <property type="match status" value="1"/>
</dbReference>
<dbReference type="Pfam" id="PF00168">
    <property type="entry name" value="C2"/>
    <property type="match status" value="3"/>
</dbReference>
<dbReference type="PROSITE" id="PS51258">
    <property type="entry name" value="MHD1"/>
    <property type="match status" value="1"/>
</dbReference>
<dbReference type="PRINTS" id="PR00360">
    <property type="entry name" value="C2DOMAIN"/>
</dbReference>
<evidence type="ECO:0000256" key="1">
    <source>
        <dbReference type="ARBA" id="ARBA00004170"/>
    </source>
</evidence>
<dbReference type="InParanoid" id="A0A2Y9E1D7"/>
<dbReference type="SMART" id="SM00239">
    <property type="entry name" value="C2"/>
    <property type="match status" value="3"/>
</dbReference>
<evidence type="ECO:0000313" key="21">
    <source>
        <dbReference type="RefSeq" id="XP_004384563.1"/>
    </source>
</evidence>
<dbReference type="InterPro" id="IPR002219">
    <property type="entry name" value="PKC_DAG/PE"/>
</dbReference>
<feature type="compositionally biased region" description="Basic and acidic residues" evidence="15">
    <location>
        <begin position="303"/>
        <end position="316"/>
    </location>
</feature>
<dbReference type="GO" id="GO:0030672">
    <property type="term" value="C:synaptic vesicle membrane"/>
    <property type="evidence" value="ECO:0007669"/>
    <property type="project" value="TreeGrafter"/>
</dbReference>
<dbReference type="GO" id="GO:0061789">
    <property type="term" value="P:dense core granule priming"/>
    <property type="evidence" value="ECO:0007669"/>
    <property type="project" value="TreeGrafter"/>
</dbReference>
<dbReference type="STRING" id="127582.A0A2Y9E1D7"/>
<dbReference type="GO" id="GO:0043195">
    <property type="term" value="C:terminal bouton"/>
    <property type="evidence" value="ECO:0007669"/>
    <property type="project" value="TreeGrafter"/>
</dbReference>
<feature type="compositionally biased region" description="Basic and acidic residues" evidence="15">
    <location>
        <begin position="1"/>
        <end position="19"/>
    </location>
</feature>
<dbReference type="GO" id="GO:0008270">
    <property type="term" value="F:zinc ion binding"/>
    <property type="evidence" value="ECO:0007669"/>
    <property type="project" value="UniProtKB-KW"/>
</dbReference>
<feature type="compositionally biased region" description="Basic and acidic residues" evidence="15">
    <location>
        <begin position="432"/>
        <end position="447"/>
    </location>
</feature>
<feature type="compositionally biased region" description="Acidic residues" evidence="15">
    <location>
        <begin position="384"/>
        <end position="424"/>
    </location>
</feature>
<dbReference type="GO" id="GO:0019992">
    <property type="term" value="F:diacylglycerol binding"/>
    <property type="evidence" value="ECO:0007669"/>
    <property type="project" value="InterPro"/>
</dbReference>
<keyword evidence="9" id="KW-0862">Zinc</keyword>
<name>A0A2Y9E1D7_TRIMA</name>
<dbReference type="PROSITE" id="PS51259">
    <property type="entry name" value="MHD2"/>
    <property type="match status" value="1"/>
</dbReference>
<feature type="domain" description="C2" evidence="16">
    <location>
        <begin position="1488"/>
        <end position="1615"/>
    </location>
</feature>
<dbReference type="GO" id="GO:0005516">
    <property type="term" value="F:calmodulin binding"/>
    <property type="evidence" value="ECO:0007669"/>
    <property type="project" value="TreeGrafter"/>
</dbReference>
<dbReference type="PANTHER" id="PTHR10480:SF1">
    <property type="entry name" value="PROTEIN UNC-13 HOMOLOG A"/>
    <property type="match status" value="1"/>
</dbReference>
<evidence type="ECO:0000259" key="18">
    <source>
        <dbReference type="PROSITE" id="PS51258"/>
    </source>
</evidence>
<dbReference type="Pfam" id="PF06292">
    <property type="entry name" value="MUN"/>
    <property type="match status" value="2"/>
</dbReference>
<feature type="compositionally biased region" description="Low complexity" evidence="15">
    <location>
        <begin position="330"/>
        <end position="342"/>
    </location>
</feature>